<keyword evidence="6" id="KW-0963">Cytoplasm</keyword>
<dbReference type="Pfam" id="PF00686">
    <property type="entry name" value="CBM_20"/>
    <property type="match status" value="2"/>
</dbReference>
<dbReference type="Gene3D" id="2.60.40.10">
    <property type="entry name" value="Immunoglobulins"/>
    <property type="match status" value="2"/>
</dbReference>
<dbReference type="OrthoDB" id="9811841at2"/>
<evidence type="ECO:0000313" key="14">
    <source>
        <dbReference type="Proteomes" id="UP000192610"/>
    </source>
</evidence>
<evidence type="ECO:0000256" key="3">
    <source>
        <dbReference type="ARBA" id="ARBA00005684"/>
    </source>
</evidence>
<dbReference type="InterPro" id="IPR017853">
    <property type="entry name" value="GH"/>
</dbReference>
<comment type="catalytic activity">
    <reaction evidence="1">
        <text>Transfers a segment of a (1-&gt;4)-alpha-D-glucan to a new position in an acceptor, which may be glucose or a (1-&gt;4)-alpha-D-glucan.</text>
        <dbReference type="EC" id="2.4.1.25"/>
    </reaction>
</comment>
<dbReference type="STRING" id="354355.SAMN05660816_03496"/>
<comment type="caution">
    <text evidence="13">The sequence shown here is derived from an EMBL/GenBank/DDBJ whole genome shotgun (WGS) entry which is preliminary data.</text>
</comment>
<sequence>MTIHFYIRFYTRPGESISVTGNTDELGNNDLEKAHPLTWLSHDLWTGTVTINNPQTDVIHYSYIYKGIDGFQVQEWDDHKTIDISKKPMQEIRVMDTWNAAGEFENAFYTDPFQEILLKEHETRTKAKAVKNATHYFKVKAPLLEKNEVVCLLGSNKVLADWDQEDPVLLHRENNWWTVKLNLPKESFPIQYKYGIYNLKSKSFVRFETGENRWLHGDALVNTLTILHDGFVRLPNATWRGAGVVLPVFSLRSKNSFGTGEFTDLKLLVDWAVKTGMMMIQILPVNDTTATHSWVDSYPYAAISAFALHPLYLNISKVAGKKFADLIKPLRKKQVQLNELSEVDYEAVMHVKQAAIKELYMVQKEEWLKDPDFAKFFYQNEHWLVPYAVFCSLRDRNGTADFNQWKTNTIYNKEAILKLASPKSKQYDEVAIHYFTQYHLHTQLQEAAAYAHKNGVILKGDIAIGVYRYGSDAWVEPELYHMEMQAGAPPDDFAVRGQNWGFPTYNWDRMATDGYEWWHQRFVQMSNYFDAFRIDHILGFFRIWSIPVHAVEGIMGFFVPALPVHVEELEQRGIWFSPVRYCQPFINDTVLWEMFGPNKEKFSPYLDTVGNQYTLKPEFATQRQVETHFDGLERSEENQHLRQGLYDLISNVILFEQPGSNGREFHFRISMENTTSFKHLEGYVQDKLKELYINYFYQRQEHFWMQEGLRKLPALKRSTNMLVCGEDLGMVPKCVPVVMKQLGIVSLEIQRMPKDIHSEFFHPAQAPYLSVVTPSTHDMSTIRGWWEEDRTKTQRFFNTVLGQWGEAPATCEAWINKAIVIQHLQSPAMWATFQLQDLLGMNETLRRENPQEERINVPAIPKYYWRYRMHVTLEDLIKEKEFNAELEEYVKDSGR</sequence>
<keyword evidence="8 13" id="KW-0808">Transferase</keyword>
<comment type="similarity">
    <text evidence="3">Belongs to the disproportionating enzyme family.</text>
</comment>
<gene>
    <name evidence="13" type="ORF">A4H97_10205</name>
</gene>
<evidence type="ECO:0000256" key="5">
    <source>
        <dbReference type="ARBA" id="ARBA00020295"/>
    </source>
</evidence>
<evidence type="ECO:0000313" key="13">
    <source>
        <dbReference type="EMBL" id="OQP44726.1"/>
    </source>
</evidence>
<evidence type="ECO:0000256" key="9">
    <source>
        <dbReference type="ARBA" id="ARBA00023277"/>
    </source>
</evidence>
<evidence type="ECO:0000256" key="1">
    <source>
        <dbReference type="ARBA" id="ARBA00000439"/>
    </source>
</evidence>
<dbReference type="PANTHER" id="PTHR32518:SF3">
    <property type="entry name" value="4-ALPHA-GLUCANOTRANSFERASE"/>
    <property type="match status" value="1"/>
</dbReference>
<dbReference type="SUPFAM" id="SSF49452">
    <property type="entry name" value="Starch-binding domain-like"/>
    <property type="match status" value="2"/>
</dbReference>
<dbReference type="GO" id="GO:0004134">
    <property type="term" value="F:4-alpha-glucanotransferase activity"/>
    <property type="evidence" value="ECO:0007669"/>
    <property type="project" value="UniProtKB-EC"/>
</dbReference>
<evidence type="ECO:0000256" key="4">
    <source>
        <dbReference type="ARBA" id="ARBA00012560"/>
    </source>
</evidence>
<feature type="domain" description="CBM20" evidence="12">
    <location>
        <begin position="1"/>
        <end position="100"/>
    </location>
</feature>
<dbReference type="InterPro" id="IPR003385">
    <property type="entry name" value="Glyco_hydro_77"/>
</dbReference>
<dbReference type="InterPro" id="IPR002044">
    <property type="entry name" value="CBM20"/>
</dbReference>
<name>A0A1V9EF30_9BACT</name>
<dbReference type="RefSeq" id="WP_081202782.1">
    <property type="nucleotide sequence ID" value="NZ_FOCZ01000006.1"/>
</dbReference>
<protein>
    <recommendedName>
        <fullName evidence="5">4-alpha-glucanotransferase</fullName>
        <ecNumber evidence="4">2.4.1.25</ecNumber>
    </recommendedName>
    <alternativeName>
        <fullName evidence="10">Amylomaltase</fullName>
    </alternativeName>
    <alternativeName>
        <fullName evidence="11">Disproportionating enzyme</fullName>
    </alternativeName>
</protein>
<dbReference type="Proteomes" id="UP000192610">
    <property type="component" value="Unassembled WGS sequence"/>
</dbReference>
<keyword evidence="7" id="KW-0328">Glycosyltransferase</keyword>
<dbReference type="PANTHER" id="PTHR32518">
    <property type="match status" value="1"/>
</dbReference>
<dbReference type="AlphaFoldDB" id="A0A1V9EF30"/>
<dbReference type="SMART" id="SM01065">
    <property type="entry name" value="CBM_2"/>
    <property type="match status" value="2"/>
</dbReference>
<keyword evidence="9" id="KW-0119">Carbohydrate metabolism</keyword>
<keyword evidence="14" id="KW-1185">Reference proteome</keyword>
<evidence type="ECO:0000256" key="10">
    <source>
        <dbReference type="ARBA" id="ARBA00031423"/>
    </source>
</evidence>
<feature type="domain" description="CBM20" evidence="12">
    <location>
        <begin position="127"/>
        <end position="241"/>
    </location>
</feature>
<evidence type="ECO:0000256" key="6">
    <source>
        <dbReference type="ARBA" id="ARBA00022490"/>
    </source>
</evidence>
<dbReference type="Pfam" id="PF02446">
    <property type="entry name" value="Glyco_hydro_77"/>
    <property type="match status" value="1"/>
</dbReference>
<evidence type="ECO:0000256" key="2">
    <source>
        <dbReference type="ARBA" id="ARBA00004496"/>
    </source>
</evidence>
<dbReference type="EC" id="2.4.1.25" evidence="4"/>
<evidence type="ECO:0000256" key="7">
    <source>
        <dbReference type="ARBA" id="ARBA00022676"/>
    </source>
</evidence>
<evidence type="ECO:0000256" key="11">
    <source>
        <dbReference type="ARBA" id="ARBA00031501"/>
    </source>
</evidence>
<dbReference type="InterPro" id="IPR013783">
    <property type="entry name" value="Ig-like_fold"/>
</dbReference>
<dbReference type="GO" id="GO:2001070">
    <property type="term" value="F:starch binding"/>
    <property type="evidence" value="ECO:0007669"/>
    <property type="project" value="InterPro"/>
</dbReference>
<organism evidence="13 14">
    <name type="scientific">Niastella yeongjuensis</name>
    <dbReference type="NCBI Taxonomy" id="354355"/>
    <lineage>
        <taxon>Bacteria</taxon>
        <taxon>Pseudomonadati</taxon>
        <taxon>Bacteroidota</taxon>
        <taxon>Chitinophagia</taxon>
        <taxon>Chitinophagales</taxon>
        <taxon>Chitinophagaceae</taxon>
        <taxon>Niastella</taxon>
    </lineage>
</organism>
<proteinExistence type="inferred from homology"/>
<dbReference type="InterPro" id="IPR013784">
    <property type="entry name" value="Carb-bd-like_fold"/>
</dbReference>
<comment type="subcellular location">
    <subcellularLocation>
        <location evidence="2">Cytoplasm</location>
    </subcellularLocation>
</comment>
<dbReference type="Gene3D" id="3.20.20.80">
    <property type="entry name" value="Glycosidases"/>
    <property type="match status" value="2"/>
</dbReference>
<dbReference type="GO" id="GO:0005975">
    <property type="term" value="P:carbohydrate metabolic process"/>
    <property type="evidence" value="ECO:0007669"/>
    <property type="project" value="InterPro"/>
</dbReference>
<evidence type="ECO:0000259" key="12">
    <source>
        <dbReference type="PROSITE" id="PS51166"/>
    </source>
</evidence>
<accession>A0A1V9EF30</accession>
<dbReference type="EMBL" id="LVXG01000034">
    <property type="protein sequence ID" value="OQP44726.1"/>
    <property type="molecule type" value="Genomic_DNA"/>
</dbReference>
<dbReference type="GO" id="GO:0005737">
    <property type="term" value="C:cytoplasm"/>
    <property type="evidence" value="ECO:0007669"/>
    <property type="project" value="UniProtKB-SubCell"/>
</dbReference>
<dbReference type="PROSITE" id="PS51166">
    <property type="entry name" value="CBM20"/>
    <property type="match status" value="2"/>
</dbReference>
<dbReference type="SUPFAM" id="SSF51445">
    <property type="entry name" value="(Trans)glycosidases"/>
    <property type="match status" value="1"/>
</dbReference>
<reference evidence="14" key="1">
    <citation type="submission" date="2016-04" db="EMBL/GenBank/DDBJ databases">
        <authorList>
            <person name="Chen L."/>
            <person name="Zhuang W."/>
            <person name="Wang G."/>
        </authorList>
    </citation>
    <scope>NUCLEOTIDE SEQUENCE [LARGE SCALE GENOMIC DNA]</scope>
    <source>
        <strain evidence="14">17621</strain>
    </source>
</reference>
<evidence type="ECO:0000256" key="8">
    <source>
        <dbReference type="ARBA" id="ARBA00022679"/>
    </source>
</evidence>